<dbReference type="AlphaFoldDB" id="A0A1G2P4X7"/>
<evidence type="ECO:0000256" key="2">
    <source>
        <dbReference type="PIRSR" id="PIRSR613078-1"/>
    </source>
</evidence>
<evidence type="ECO:0000313" key="5">
    <source>
        <dbReference type="Proteomes" id="UP000177269"/>
    </source>
</evidence>
<dbReference type="InterPro" id="IPR029033">
    <property type="entry name" value="His_PPase_superfam"/>
</dbReference>
<dbReference type="Pfam" id="PF00300">
    <property type="entry name" value="His_Phos_1"/>
    <property type="match status" value="1"/>
</dbReference>
<keyword evidence="1" id="KW-0378">Hydrolase</keyword>
<dbReference type="Proteomes" id="UP000177269">
    <property type="component" value="Unassembled WGS sequence"/>
</dbReference>
<evidence type="ECO:0000313" key="4">
    <source>
        <dbReference type="EMBL" id="OHA42759.1"/>
    </source>
</evidence>
<evidence type="ECO:0000256" key="1">
    <source>
        <dbReference type="ARBA" id="ARBA00022801"/>
    </source>
</evidence>
<dbReference type="GO" id="GO:0005829">
    <property type="term" value="C:cytosol"/>
    <property type="evidence" value="ECO:0007669"/>
    <property type="project" value="TreeGrafter"/>
</dbReference>
<dbReference type="EMBL" id="MHSK01000006">
    <property type="protein sequence ID" value="OHA42759.1"/>
    <property type="molecule type" value="Genomic_DNA"/>
</dbReference>
<protein>
    <recommendedName>
        <fullName evidence="6">Phosphoglycerate mutase</fullName>
    </recommendedName>
</protein>
<sequence>MSVRLTYFVHGTTKDNEQGISSGWKDAELSELGIRQSKELADKTADKFFDVVFTSDLQRAFKSAELTWGNKYKIIKDERLREFNYGDLNGKPSDVVEPLQEKSINTSMPNGESYEDVKNRIASFLEDLKKDYDGKHVAVVAHKAPQLSLDVLLKGKTWEEAFAGDWRKTKSWQPGWEYAST</sequence>
<dbReference type="Gene3D" id="3.40.50.1240">
    <property type="entry name" value="Phosphoglycerate mutase-like"/>
    <property type="match status" value="1"/>
</dbReference>
<feature type="binding site" evidence="3">
    <location>
        <begin position="82"/>
        <end position="85"/>
    </location>
    <ligand>
        <name>substrate</name>
    </ligand>
</feature>
<evidence type="ECO:0008006" key="6">
    <source>
        <dbReference type="Google" id="ProtNLM"/>
    </source>
</evidence>
<dbReference type="PANTHER" id="PTHR46517">
    <property type="entry name" value="FRUCTOSE-2,6-BISPHOSPHATASE TIGAR"/>
    <property type="match status" value="1"/>
</dbReference>
<proteinExistence type="predicted"/>
<dbReference type="SUPFAM" id="SSF53254">
    <property type="entry name" value="Phosphoglycerate mutase-like"/>
    <property type="match status" value="1"/>
</dbReference>
<evidence type="ECO:0000256" key="3">
    <source>
        <dbReference type="PIRSR" id="PIRSR613078-2"/>
    </source>
</evidence>
<dbReference type="InterPro" id="IPR051695">
    <property type="entry name" value="Phosphoglycerate_Mutase"/>
</dbReference>
<feature type="active site" description="Tele-phosphohistidine intermediate" evidence="2">
    <location>
        <position position="10"/>
    </location>
</feature>
<dbReference type="InterPro" id="IPR013078">
    <property type="entry name" value="His_Pase_superF_clade-1"/>
</dbReference>
<name>A0A1G2P4X7_9BACT</name>
<dbReference type="GO" id="GO:0004331">
    <property type="term" value="F:fructose-2,6-bisphosphate 2-phosphatase activity"/>
    <property type="evidence" value="ECO:0007669"/>
    <property type="project" value="TreeGrafter"/>
</dbReference>
<dbReference type="GO" id="GO:0043456">
    <property type="term" value="P:regulation of pentose-phosphate shunt"/>
    <property type="evidence" value="ECO:0007669"/>
    <property type="project" value="TreeGrafter"/>
</dbReference>
<dbReference type="SMART" id="SM00855">
    <property type="entry name" value="PGAM"/>
    <property type="match status" value="1"/>
</dbReference>
<feature type="binding site" evidence="3">
    <location>
        <position position="59"/>
    </location>
    <ligand>
        <name>substrate</name>
    </ligand>
</feature>
<organism evidence="4 5">
    <name type="scientific">Candidatus Taylorbacteria bacterium RIFCSPLOWO2_12_FULL_43_20</name>
    <dbReference type="NCBI Taxonomy" id="1802332"/>
    <lineage>
        <taxon>Bacteria</taxon>
        <taxon>Candidatus Tayloriibacteriota</taxon>
    </lineage>
</organism>
<comment type="caution">
    <text evidence="4">The sequence shown here is derived from an EMBL/GenBank/DDBJ whole genome shotgun (WGS) entry which is preliminary data.</text>
</comment>
<accession>A0A1G2P4X7</accession>
<dbReference type="PANTHER" id="PTHR46517:SF1">
    <property type="entry name" value="FRUCTOSE-2,6-BISPHOSPHATASE TIGAR"/>
    <property type="match status" value="1"/>
</dbReference>
<dbReference type="CDD" id="cd07067">
    <property type="entry name" value="HP_PGM_like"/>
    <property type="match status" value="1"/>
</dbReference>
<feature type="active site" description="Proton donor/acceptor" evidence="2">
    <location>
        <position position="82"/>
    </location>
</feature>
<reference evidence="4 5" key="1">
    <citation type="journal article" date="2016" name="Nat. Commun.">
        <title>Thousands of microbial genomes shed light on interconnected biogeochemical processes in an aquifer system.</title>
        <authorList>
            <person name="Anantharaman K."/>
            <person name="Brown C.T."/>
            <person name="Hug L.A."/>
            <person name="Sharon I."/>
            <person name="Castelle C.J."/>
            <person name="Probst A.J."/>
            <person name="Thomas B.C."/>
            <person name="Singh A."/>
            <person name="Wilkins M.J."/>
            <person name="Karaoz U."/>
            <person name="Brodie E.L."/>
            <person name="Williams K.H."/>
            <person name="Hubbard S.S."/>
            <person name="Banfield J.F."/>
        </authorList>
    </citation>
    <scope>NUCLEOTIDE SEQUENCE [LARGE SCALE GENOMIC DNA]</scope>
</reference>
<gene>
    <name evidence="4" type="ORF">A3G52_03055</name>
</gene>
<dbReference type="GO" id="GO:0045820">
    <property type="term" value="P:negative regulation of glycolytic process"/>
    <property type="evidence" value="ECO:0007669"/>
    <property type="project" value="TreeGrafter"/>
</dbReference>